<dbReference type="GO" id="GO:0016787">
    <property type="term" value="F:hydrolase activity"/>
    <property type="evidence" value="ECO:0007669"/>
    <property type="project" value="UniProtKB-KW"/>
</dbReference>
<evidence type="ECO:0000313" key="7">
    <source>
        <dbReference type="Proteomes" id="UP000249134"/>
    </source>
</evidence>
<feature type="domain" description="Helicase ATP-binding" evidence="4">
    <location>
        <begin position="139"/>
        <end position="291"/>
    </location>
</feature>
<dbReference type="RefSeq" id="WP_066141514.1">
    <property type="nucleotide sequence ID" value="NZ_CBCSGM010000003.1"/>
</dbReference>
<keyword evidence="6" id="KW-0347">Helicase</keyword>
<dbReference type="Proteomes" id="UP000249134">
    <property type="component" value="Chromosome 1"/>
</dbReference>
<feature type="domain" description="Helicase C-terminal" evidence="5">
    <location>
        <begin position="327"/>
        <end position="469"/>
    </location>
</feature>
<dbReference type="EMBL" id="LS483476">
    <property type="protein sequence ID" value="SQI62025.1"/>
    <property type="molecule type" value="Genomic_DNA"/>
</dbReference>
<accession>A0A2X4ZC06</accession>
<dbReference type="STRING" id="1348624.GCA_001591545_02230"/>
<name>A0A2X4ZC06_LEDLE</name>
<protein>
    <submittedName>
        <fullName evidence="6">Helicase</fullName>
        <ecNumber evidence="6">3.6.4.12</ecNumber>
    </submittedName>
</protein>
<dbReference type="Gene3D" id="3.40.50.300">
    <property type="entry name" value="P-loop containing nucleotide triphosphate hydrolases"/>
    <property type="match status" value="2"/>
</dbReference>
<keyword evidence="7" id="KW-1185">Reference proteome</keyword>
<dbReference type="KEGG" id="blen:NCTC4824_03552"/>
<dbReference type="AlphaFoldDB" id="A0A2X4ZC06"/>
<dbReference type="GO" id="GO:0006302">
    <property type="term" value="P:double-strand break repair"/>
    <property type="evidence" value="ECO:0007669"/>
    <property type="project" value="TreeGrafter"/>
</dbReference>
<dbReference type="Pfam" id="PF04851">
    <property type="entry name" value="ResIII"/>
    <property type="match status" value="1"/>
</dbReference>
<dbReference type="SMART" id="SM00487">
    <property type="entry name" value="DEXDc"/>
    <property type="match status" value="1"/>
</dbReference>
<evidence type="ECO:0000313" key="6">
    <source>
        <dbReference type="EMBL" id="SQI62025.1"/>
    </source>
</evidence>
<dbReference type="InterPro" id="IPR027417">
    <property type="entry name" value="P-loop_NTPase"/>
</dbReference>
<dbReference type="PROSITE" id="PS51194">
    <property type="entry name" value="HELICASE_CTER"/>
    <property type="match status" value="1"/>
</dbReference>
<evidence type="ECO:0000259" key="5">
    <source>
        <dbReference type="PROSITE" id="PS51194"/>
    </source>
</evidence>
<dbReference type="InterPro" id="IPR006935">
    <property type="entry name" value="Helicase/UvrB_N"/>
</dbReference>
<dbReference type="InterPro" id="IPR001650">
    <property type="entry name" value="Helicase_C-like"/>
</dbReference>
<dbReference type="GO" id="GO:0005524">
    <property type="term" value="F:ATP binding"/>
    <property type="evidence" value="ECO:0007669"/>
    <property type="project" value="UniProtKB-KW"/>
</dbReference>
<proteinExistence type="predicted"/>
<gene>
    <name evidence="6" type="primary">recG_2</name>
    <name evidence="6" type="ORF">NCTC4824_03552</name>
</gene>
<dbReference type="Pfam" id="PF00271">
    <property type="entry name" value="Helicase_C"/>
    <property type="match status" value="1"/>
</dbReference>
<evidence type="ECO:0000259" key="4">
    <source>
        <dbReference type="PROSITE" id="PS51192"/>
    </source>
</evidence>
<sequence>MKTNTNPDLPSTTLIPRDIQLFLSGRSLLQQELPFSQKIMNEYLSQGLIKLKPGIRIQHRTLRCERCANTVMRLFGRFPCANCGKECSYCRKCIMMGRVSTCTPLYSWNGPIPENNVTVSLQWQGELSPGQKLASEAVLQAIESSSEILIWAVCGAGKTEVLFAGIEKALQLGHRVCIATPRTDVVLELAPRFKKVFPTIDIAALYGGSDDRNLYAPLTISTTHQLLRFEAAFDAIVVDEVDAFPYTFDESLQWAVKKAAMLRSANIYLTATPSATWQIECKVGKRPHIKIPARYHRKPLPVPAFTWCGNWRKQLEKEIIPHKIIQWVRQRITAKKQALVFFPHIELMEKALPLFRRLHQAIESVHAEDPERKEKVESMRAKKIPILLTTTILERGVTFPNIDVAVIGAEDDTFTESALVQISGRVGRSASYPSGKITFFHYGRTQAMIKALTHIDEMNQEAQKKGLLS</sequence>
<dbReference type="PANTHER" id="PTHR30580:SF1">
    <property type="entry name" value="COMF OPERON PROTEIN 1"/>
    <property type="match status" value="1"/>
</dbReference>
<evidence type="ECO:0000256" key="3">
    <source>
        <dbReference type="ARBA" id="ARBA00023125"/>
    </source>
</evidence>
<keyword evidence="3" id="KW-0238">DNA-binding</keyword>
<dbReference type="GO" id="GO:0006270">
    <property type="term" value="P:DNA replication initiation"/>
    <property type="evidence" value="ECO:0007669"/>
    <property type="project" value="TreeGrafter"/>
</dbReference>
<reference evidence="6 7" key="1">
    <citation type="submission" date="2018-06" db="EMBL/GenBank/DDBJ databases">
        <authorList>
            <consortium name="Pathogen Informatics"/>
            <person name="Doyle S."/>
        </authorList>
    </citation>
    <scope>NUCLEOTIDE SEQUENCE [LARGE SCALE GENOMIC DNA]</scope>
    <source>
        <strain evidence="6 7">NCTC4824</strain>
    </source>
</reference>
<dbReference type="PROSITE" id="PS51192">
    <property type="entry name" value="HELICASE_ATP_BIND_1"/>
    <property type="match status" value="1"/>
</dbReference>
<dbReference type="InterPro" id="IPR014001">
    <property type="entry name" value="Helicase_ATP-bd"/>
</dbReference>
<keyword evidence="2" id="KW-0067">ATP-binding</keyword>
<dbReference type="GO" id="GO:0043138">
    <property type="term" value="F:3'-5' DNA helicase activity"/>
    <property type="evidence" value="ECO:0007669"/>
    <property type="project" value="TreeGrafter"/>
</dbReference>
<dbReference type="SMART" id="SM00490">
    <property type="entry name" value="HELICc"/>
    <property type="match status" value="1"/>
</dbReference>
<organism evidence="6 7">
    <name type="scientific">Lederbergia lenta</name>
    <name type="common">Bacillus lentus</name>
    <dbReference type="NCBI Taxonomy" id="1467"/>
    <lineage>
        <taxon>Bacteria</taxon>
        <taxon>Bacillati</taxon>
        <taxon>Bacillota</taxon>
        <taxon>Bacilli</taxon>
        <taxon>Bacillales</taxon>
        <taxon>Bacillaceae</taxon>
        <taxon>Lederbergia</taxon>
    </lineage>
</organism>
<dbReference type="SUPFAM" id="SSF52540">
    <property type="entry name" value="P-loop containing nucleoside triphosphate hydrolases"/>
    <property type="match status" value="1"/>
</dbReference>
<keyword evidence="1" id="KW-0547">Nucleotide-binding</keyword>
<evidence type="ECO:0000256" key="2">
    <source>
        <dbReference type="ARBA" id="ARBA00022840"/>
    </source>
</evidence>
<dbReference type="GO" id="GO:0003677">
    <property type="term" value="F:DNA binding"/>
    <property type="evidence" value="ECO:0007669"/>
    <property type="project" value="UniProtKB-KW"/>
</dbReference>
<dbReference type="EC" id="3.6.4.12" evidence="6"/>
<dbReference type="GO" id="GO:0006310">
    <property type="term" value="P:DNA recombination"/>
    <property type="evidence" value="ECO:0007669"/>
    <property type="project" value="TreeGrafter"/>
</dbReference>
<dbReference type="FunFam" id="3.40.50.300:FF:001736">
    <property type="entry name" value="COMF operon protein 1"/>
    <property type="match status" value="1"/>
</dbReference>
<dbReference type="PANTHER" id="PTHR30580">
    <property type="entry name" value="PRIMOSOMAL PROTEIN N"/>
    <property type="match status" value="1"/>
</dbReference>
<evidence type="ECO:0000256" key="1">
    <source>
        <dbReference type="ARBA" id="ARBA00022741"/>
    </source>
</evidence>
<keyword evidence="6" id="KW-0378">Hydrolase</keyword>